<protein>
    <submittedName>
        <fullName evidence="1">Uncharacterized protein</fullName>
    </submittedName>
</protein>
<evidence type="ECO:0000313" key="1">
    <source>
        <dbReference type="EMBL" id="SVB07681.1"/>
    </source>
</evidence>
<proteinExistence type="predicted"/>
<dbReference type="EMBL" id="UINC01027802">
    <property type="protein sequence ID" value="SVB07681.1"/>
    <property type="molecule type" value="Genomic_DNA"/>
</dbReference>
<gene>
    <name evidence="1" type="ORF">METZ01_LOCUS160535</name>
</gene>
<dbReference type="AlphaFoldDB" id="A0A382B2D7"/>
<name>A0A382B2D7_9ZZZZ</name>
<organism evidence="1">
    <name type="scientific">marine metagenome</name>
    <dbReference type="NCBI Taxonomy" id="408172"/>
    <lineage>
        <taxon>unclassified sequences</taxon>
        <taxon>metagenomes</taxon>
        <taxon>ecological metagenomes</taxon>
    </lineage>
</organism>
<sequence length="41" mass="4720">RASRCQREGREFESRLSLRKSLGNPGLFYLSRSGAQEKVHL</sequence>
<reference evidence="1" key="1">
    <citation type="submission" date="2018-05" db="EMBL/GenBank/DDBJ databases">
        <authorList>
            <person name="Lanie J.A."/>
            <person name="Ng W.-L."/>
            <person name="Kazmierczak K.M."/>
            <person name="Andrzejewski T.M."/>
            <person name="Davidsen T.M."/>
            <person name="Wayne K.J."/>
            <person name="Tettelin H."/>
            <person name="Glass J.I."/>
            <person name="Rusch D."/>
            <person name="Podicherti R."/>
            <person name="Tsui H.-C.T."/>
            <person name="Winkler M.E."/>
        </authorList>
    </citation>
    <scope>NUCLEOTIDE SEQUENCE</scope>
</reference>
<feature type="non-terminal residue" evidence="1">
    <location>
        <position position="1"/>
    </location>
</feature>
<accession>A0A382B2D7</accession>